<organism evidence="2 3">
    <name type="scientific">Gossypium hirsutum</name>
    <name type="common">Upland cotton</name>
    <name type="synonym">Gossypium mexicanum</name>
    <dbReference type="NCBI Taxonomy" id="3635"/>
    <lineage>
        <taxon>Eukaryota</taxon>
        <taxon>Viridiplantae</taxon>
        <taxon>Streptophyta</taxon>
        <taxon>Embryophyta</taxon>
        <taxon>Tracheophyta</taxon>
        <taxon>Spermatophyta</taxon>
        <taxon>Magnoliopsida</taxon>
        <taxon>eudicotyledons</taxon>
        <taxon>Gunneridae</taxon>
        <taxon>Pentapetalae</taxon>
        <taxon>rosids</taxon>
        <taxon>malvids</taxon>
        <taxon>Malvales</taxon>
        <taxon>Malvaceae</taxon>
        <taxon>Malvoideae</taxon>
        <taxon>Gossypium</taxon>
    </lineage>
</organism>
<reference evidence="2" key="1">
    <citation type="journal article" date="2020" name="Nat. Genet.">
        <title>Genomic diversifications of five Gossypium allopolyploid species and their impact on cotton improvement.</title>
        <authorList>
            <person name="Chen Z.J."/>
            <person name="Sreedasyam A."/>
            <person name="Ando A."/>
            <person name="Song Q."/>
            <person name="De Santiago L.M."/>
            <person name="Hulse-Kemp A.M."/>
            <person name="Ding M."/>
            <person name="Ye W."/>
            <person name="Kirkbride R.C."/>
            <person name="Jenkins J."/>
            <person name="Plott C."/>
            <person name="Lovell J."/>
            <person name="Lin Y.M."/>
            <person name="Vaughn R."/>
            <person name="Liu B."/>
            <person name="Simpson S."/>
            <person name="Scheffler B.E."/>
            <person name="Wen L."/>
            <person name="Saski C.A."/>
            <person name="Grover C.E."/>
            <person name="Hu G."/>
            <person name="Conover J.L."/>
            <person name="Carlson J.W."/>
            <person name="Shu S."/>
            <person name="Boston L.B."/>
            <person name="Williams M."/>
            <person name="Peterson D.G."/>
            <person name="McGee K."/>
            <person name="Jones D.C."/>
            <person name="Wendel J.F."/>
            <person name="Stelly D.M."/>
            <person name="Grimwood J."/>
            <person name="Schmutz J."/>
        </authorList>
    </citation>
    <scope>NUCLEOTIDE SEQUENCE [LARGE SCALE GENOMIC DNA]</scope>
    <source>
        <strain evidence="2">cv. TM-1</strain>
    </source>
</reference>
<dbReference type="Proteomes" id="UP000818029">
    <property type="component" value="Chromosome A07"/>
</dbReference>
<dbReference type="RefSeq" id="XP_040930127.1">
    <property type="nucleotide sequence ID" value="XM_041074193.1"/>
</dbReference>
<evidence type="ECO:0000313" key="3">
    <source>
        <dbReference type="RefSeq" id="XP_040930127.1"/>
    </source>
</evidence>
<name>A0ABM2YHV8_GOSHI</name>
<evidence type="ECO:0008006" key="4">
    <source>
        <dbReference type="Google" id="ProtNLM"/>
    </source>
</evidence>
<evidence type="ECO:0000256" key="1">
    <source>
        <dbReference type="SAM" id="MobiDB-lite"/>
    </source>
</evidence>
<dbReference type="PANTHER" id="PTHR33067">
    <property type="entry name" value="RNA-DIRECTED DNA POLYMERASE-RELATED"/>
    <property type="match status" value="1"/>
</dbReference>
<gene>
    <name evidence="3" type="primary">LOC121203743</name>
</gene>
<feature type="region of interest" description="Disordered" evidence="1">
    <location>
        <begin position="220"/>
        <end position="253"/>
    </location>
</feature>
<dbReference type="GeneID" id="121203743"/>
<reference evidence="3" key="2">
    <citation type="submission" date="2025-08" db="UniProtKB">
        <authorList>
            <consortium name="RefSeq"/>
        </authorList>
    </citation>
    <scope>IDENTIFICATION</scope>
</reference>
<proteinExistence type="predicted"/>
<protein>
    <recommendedName>
        <fullName evidence="4">Retrotransposon gag protein</fullName>
    </recommendedName>
</protein>
<evidence type="ECO:0000313" key="2">
    <source>
        <dbReference type="Proteomes" id="UP000818029"/>
    </source>
</evidence>
<accession>A0ABM2YHV8</accession>
<sequence length="494" mass="55991">MEMKMIDAASGGRLLTRRLREREKPTKQVDGLSSLSLEDKIDKLANIVQTLLLDKTGPTRLCGICAKPDHPTDSCPILQEDSIEQANTVGNFPKPPQRRYDPYSNSYNVGWKDHPNLSYGMNPWFNQPFQQRPPQNQQIPTPKSSLEAIVERLANSTKKFQQKTDMHLQELDKQVSKLALTVSRLESQGKLPSQTESNPRHNVNAIMLRSEKILEPVRGTSRAHNAGRDEKKLNTEAPVESAPQKSFAVPPPFPRRLAQCKKERDEKEILDTFRKVEINIPLLDAIKQIPRYAKFLKDLCTSKRKLLGNEKVSVGENVSAVLQRKIPPKCKDQDRSVVHPEGVLEDVLVKVNELIFPTDFYIIDMEDGNSANSSEILLGRPFLNMGHPNDKSQIVPCRNVDLDVKQEELSMIQKPICEAVMKASKLELKPFLERTRIPIENNANLNGEAQRHLNPLMIGESRKGFKDNGQRSKLFCKNIQVHEMEKLSLNEPNG</sequence>
<keyword evidence="2" id="KW-1185">Reference proteome</keyword>
<dbReference type="PANTHER" id="PTHR33067:SF15">
    <property type="entry name" value="RNA-DIRECTED DNA POLYMERASE"/>
    <property type="match status" value="1"/>
</dbReference>